<comment type="caution">
    <text evidence="2">The sequence shown here is derived from an EMBL/GenBank/DDBJ whole genome shotgun (WGS) entry which is preliminary data.</text>
</comment>
<accession>A0A5N3SCK0</accession>
<gene>
    <name evidence="2" type="ORF">F2Z80_08070</name>
</gene>
<sequence length="167" mass="18930">MGRNTKNSRRDRFLEEAPKDGIENSDIATRSSFNFSYFSPTNGGQTFDDWSKVAGSATLLSLCKKLVDYTGSPLSYWETQRAGAGGLKVLSYYKQFPTGTVFKKPNSIPHDVRWGRFRLGNKVRLAGFSIPTQLDGQLDDKGRRLSSNIFYVVYLDKEHEFYPVEAH</sequence>
<organism evidence="2 3">
    <name type="scientific">Vibrio fortis</name>
    <dbReference type="NCBI Taxonomy" id="212667"/>
    <lineage>
        <taxon>Bacteria</taxon>
        <taxon>Pseudomonadati</taxon>
        <taxon>Pseudomonadota</taxon>
        <taxon>Gammaproteobacteria</taxon>
        <taxon>Vibrionales</taxon>
        <taxon>Vibrionaceae</taxon>
        <taxon>Vibrio</taxon>
    </lineage>
</organism>
<evidence type="ECO:0000313" key="2">
    <source>
        <dbReference type="EMBL" id="KAB0303895.1"/>
    </source>
</evidence>
<name>A0A5N3SCK0_9VIBR</name>
<dbReference type="Proteomes" id="UP000326687">
    <property type="component" value="Unassembled WGS sequence"/>
</dbReference>
<dbReference type="EMBL" id="VXDD01000001">
    <property type="protein sequence ID" value="KAB0303895.1"/>
    <property type="molecule type" value="Genomic_DNA"/>
</dbReference>
<feature type="region of interest" description="Disordered" evidence="1">
    <location>
        <begin position="1"/>
        <end position="20"/>
    </location>
</feature>
<feature type="compositionally biased region" description="Basic and acidic residues" evidence="1">
    <location>
        <begin position="8"/>
        <end position="20"/>
    </location>
</feature>
<reference evidence="2 3" key="1">
    <citation type="submission" date="2019-09" db="EMBL/GenBank/DDBJ databases">
        <title>Vibrio Fortis S7-72.</title>
        <authorList>
            <person name="Das S.K."/>
        </authorList>
    </citation>
    <scope>NUCLEOTIDE SEQUENCE [LARGE SCALE GENOMIC DNA]</scope>
    <source>
        <strain evidence="2 3">S7-72</strain>
    </source>
</reference>
<protein>
    <submittedName>
        <fullName evidence="2">Uncharacterized protein</fullName>
    </submittedName>
</protein>
<proteinExistence type="predicted"/>
<evidence type="ECO:0000256" key="1">
    <source>
        <dbReference type="SAM" id="MobiDB-lite"/>
    </source>
</evidence>
<evidence type="ECO:0000313" key="3">
    <source>
        <dbReference type="Proteomes" id="UP000326687"/>
    </source>
</evidence>
<dbReference type="AlphaFoldDB" id="A0A5N3SCK0"/>
<dbReference type="RefSeq" id="WP_150894950.1">
    <property type="nucleotide sequence ID" value="NZ_VXDD01000001.1"/>
</dbReference>